<reference evidence="2 3" key="1">
    <citation type="submission" date="2016-07" db="EMBL/GenBank/DDBJ databases">
        <title>Pervasive Adenine N6-methylation of Active Genes in Fungi.</title>
        <authorList>
            <consortium name="DOE Joint Genome Institute"/>
            <person name="Mondo S.J."/>
            <person name="Dannebaum R.O."/>
            <person name="Kuo R.C."/>
            <person name="Labutti K."/>
            <person name="Haridas S."/>
            <person name="Kuo A."/>
            <person name="Salamov A."/>
            <person name="Ahrendt S.R."/>
            <person name="Lipzen A."/>
            <person name="Sullivan W."/>
            <person name="Andreopoulos W.B."/>
            <person name="Clum A."/>
            <person name="Lindquist E."/>
            <person name="Daum C."/>
            <person name="Ramamoorthy G.K."/>
            <person name="Gryganskyi A."/>
            <person name="Culley D."/>
            <person name="Magnuson J.K."/>
            <person name="James T.Y."/>
            <person name="O'Malley M.A."/>
            <person name="Stajich J.E."/>
            <person name="Spatafora J.W."/>
            <person name="Visel A."/>
            <person name="Grigoriev I.V."/>
        </authorList>
    </citation>
    <scope>NUCLEOTIDE SEQUENCE [LARGE SCALE GENOMIC DNA]</scope>
    <source>
        <strain evidence="2 3">NRRL 2496</strain>
    </source>
</reference>
<proteinExistence type="predicted"/>
<accession>A0A1X2HEA5</accession>
<dbReference type="EMBL" id="MCGN01000004">
    <property type="protein sequence ID" value="ORY97259.1"/>
    <property type="molecule type" value="Genomic_DNA"/>
</dbReference>
<gene>
    <name evidence="2" type="ORF">BCR43DRAFT_234175</name>
</gene>
<protein>
    <submittedName>
        <fullName evidence="2">Uncharacterized protein</fullName>
    </submittedName>
</protein>
<evidence type="ECO:0000313" key="3">
    <source>
        <dbReference type="Proteomes" id="UP000242180"/>
    </source>
</evidence>
<organism evidence="2 3">
    <name type="scientific">Syncephalastrum racemosum</name>
    <name type="common">Filamentous fungus</name>
    <dbReference type="NCBI Taxonomy" id="13706"/>
    <lineage>
        <taxon>Eukaryota</taxon>
        <taxon>Fungi</taxon>
        <taxon>Fungi incertae sedis</taxon>
        <taxon>Mucoromycota</taxon>
        <taxon>Mucoromycotina</taxon>
        <taxon>Mucoromycetes</taxon>
        <taxon>Mucorales</taxon>
        <taxon>Syncephalastraceae</taxon>
        <taxon>Syncephalastrum</taxon>
    </lineage>
</organism>
<evidence type="ECO:0000313" key="2">
    <source>
        <dbReference type="EMBL" id="ORY97259.1"/>
    </source>
</evidence>
<comment type="caution">
    <text evidence="2">The sequence shown here is derived from an EMBL/GenBank/DDBJ whole genome shotgun (WGS) entry which is preliminary data.</text>
</comment>
<dbReference type="Proteomes" id="UP000242180">
    <property type="component" value="Unassembled WGS sequence"/>
</dbReference>
<evidence type="ECO:0000256" key="1">
    <source>
        <dbReference type="SAM" id="MobiDB-lite"/>
    </source>
</evidence>
<feature type="compositionally biased region" description="Basic and acidic residues" evidence="1">
    <location>
        <begin position="145"/>
        <end position="154"/>
    </location>
</feature>
<dbReference type="AlphaFoldDB" id="A0A1X2HEA5"/>
<dbReference type="InParanoid" id="A0A1X2HEA5"/>
<feature type="region of interest" description="Disordered" evidence="1">
    <location>
        <begin position="114"/>
        <end position="154"/>
    </location>
</feature>
<keyword evidence="3" id="KW-1185">Reference proteome</keyword>
<sequence>MCDVETHEKISGFAVRAYAYSRSSVAAELDSRIRHIGRGVTHISIVTNAVVDCSSTVELQVVYCLYRFGKGTIVIVKDTGRYACHAKVKVTHNVGQIPAEYDRTACKLIFEQRKTRKKSPKSPNEKKACITTQRRKNTESPPPNHSEKYNRQIK</sequence>
<name>A0A1X2HEA5_SYNRA</name>